<dbReference type="EMBL" id="JAMZMK010000146">
    <property type="protein sequence ID" value="KAI7757257.1"/>
    <property type="molecule type" value="Genomic_DNA"/>
</dbReference>
<sequence length="125" mass="14320">MVFQVTQPIYRHSNNLREQQKGHRCTSDLVGRAFNGSTSVQFLPCRPFLSLSCLAVHKWSPNVAPMFTPHVTPMLGLSLNEELVLEIARRMWNLVWVETMMHLTSANMPVEKIRRMAFGILGVRL</sequence>
<protein>
    <submittedName>
        <fullName evidence="1">Uncharacterized protein</fullName>
    </submittedName>
</protein>
<proteinExistence type="predicted"/>
<accession>A0AAD5GVI3</accession>
<reference evidence="1" key="1">
    <citation type="submission" date="2022-06" db="EMBL/GenBank/DDBJ databases">
        <title>Uncovering the hologenomic basis of an extraordinary plant invasion.</title>
        <authorList>
            <person name="Bieker V.C."/>
            <person name="Martin M.D."/>
            <person name="Gilbert T."/>
            <person name="Hodgins K."/>
            <person name="Battlay P."/>
            <person name="Petersen B."/>
            <person name="Wilson J."/>
        </authorList>
    </citation>
    <scope>NUCLEOTIDE SEQUENCE</scope>
    <source>
        <strain evidence="1">AA19_3_7</strain>
        <tissue evidence="1">Leaf</tissue>
    </source>
</reference>
<gene>
    <name evidence="1" type="ORF">M8C21_002985</name>
</gene>
<keyword evidence="2" id="KW-1185">Reference proteome</keyword>
<dbReference type="AlphaFoldDB" id="A0AAD5GVI3"/>
<evidence type="ECO:0000313" key="2">
    <source>
        <dbReference type="Proteomes" id="UP001206925"/>
    </source>
</evidence>
<comment type="caution">
    <text evidence="1">The sequence shown here is derived from an EMBL/GenBank/DDBJ whole genome shotgun (WGS) entry which is preliminary data.</text>
</comment>
<evidence type="ECO:0000313" key="1">
    <source>
        <dbReference type="EMBL" id="KAI7757257.1"/>
    </source>
</evidence>
<dbReference type="Proteomes" id="UP001206925">
    <property type="component" value="Unassembled WGS sequence"/>
</dbReference>
<name>A0AAD5GVI3_AMBAR</name>
<organism evidence="1 2">
    <name type="scientific">Ambrosia artemisiifolia</name>
    <name type="common">Common ragweed</name>
    <dbReference type="NCBI Taxonomy" id="4212"/>
    <lineage>
        <taxon>Eukaryota</taxon>
        <taxon>Viridiplantae</taxon>
        <taxon>Streptophyta</taxon>
        <taxon>Embryophyta</taxon>
        <taxon>Tracheophyta</taxon>
        <taxon>Spermatophyta</taxon>
        <taxon>Magnoliopsida</taxon>
        <taxon>eudicotyledons</taxon>
        <taxon>Gunneridae</taxon>
        <taxon>Pentapetalae</taxon>
        <taxon>asterids</taxon>
        <taxon>campanulids</taxon>
        <taxon>Asterales</taxon>
        <taxon>Asteraceae</taxon>
        <taxon>Asteroideae</taxon>
        <taxon>Heliantheae alliance</taxon>
        <taxon>Heliantheae</taxon>
        <taxon>Ambrosia</taxon>
    </lineage>
</organism>